<dbReference type="AlphaFoldDB" id="A0A317PGB2"/>
<dbReference type="InterPro" id="IPR042096">
    <property type="entry name" value="Dihydro-acid_dehy_C"/>
</dbReference>
<dbReference type="SUPFAM" id="SSF143975">
    <property type="entry name" value="IlvD/EDD N-terminal domain-like"/>
    <property type="match status" value="1"/>
</dbReference>
<dbReference type="Pfam" id="PF24877">
    <property type="entry name" value="ILV_EDD_C"/>
    <property type="match status" value="1"/>
</dbReference>
<name>A0A317PGB2_9HYPH</name>
<dbReference type="PROSITE" id="PS00886">
    <property type="entry name" value="ILVD_EDD_1"/>
    <property type="match status" value="1"/>
</dbReference>
<keyword evidence="5" id="KW-0456">Lyase</keyword>
<dbReference type="FunFam" id="3.50.30.80:FF:000001">
    <property type="entry name" value="Dihydroxy-acid dehydratase"/>
    <property type="match status" value="1"/>
</dbReference>
<evidence type="ECO:0000256" key="1">
    <source>
        <dbReference type="ARBA" id="ARBA00006486"/>
    </source>
</evidence>
<sequence>MLVEWTMRVDAVNDCAYISYKRPYMGKQGEQIVSKKPQKTAADLRSARWVAPDDLRSFGHRSRLMQMGYGPEDWVGKPFIGILNTWSDLNPCHAHFRDRAEDVKRGVLQAGGIPLEMPAISVDESFTKPTSMMYRNLLAMETEEQIRSHPLDGVVLMGGCDKTTPGLVMGALTAGVPMIYLPAGPMLRGNYAGQVLGSGSDAWKYWDERRAGTITDAQWQGVEGGIARSYGTCMTMGTASTMTAIAEAMGLCLPNASSIPAPDAGHKRMASGCGRRIVDMVWEDLTPDQIVTPSAIRNAAIVAMATGCSTNAVIHLLAMARRAGVDLTLDDLDALGRTTPLICNVRPSGKDYLMEDFFYAGGLRALMAQLTDRLDTSAITVTGKTLGETLEGAEVYNDDVIRPLSNPVYHEGSLAVLRGNLCPDGAVIKPAACDQKFQQHQGPALVFDSYPEMKAAIDDEDLDVTPDTVMVLRNAGPLGGPGMPEWGMLPIPKALIKQGHRDMLRISDARMSGTSYGACVLHVAPESFIGGPLALLRTGDVIRLDIPNRSLDMLVDDAELEARRAAWAPPPQPFERGYGWMFAQHVTQADQGCDFDFLTAAFGRPAGEPDIY</sequence>
<dbReference type="InterPro" id="IPR020558">
    <property type="entry name" value="DiOHA_6PGluconate_deHydtase_CS"/>
</dbReference>
<dbReference type="InterPro" id="IPR056740">
    <property type="entry name" value="ILV_EDD_C"/>
</dbReference>
<evidence type="ECO:0000256" key="2">
    <source>
        <dbReference type="ARBA" id="ARBA00022723"/>
    </source>
</evidence>
<dbReference type="NCBIfam" id="NF004784">
    <property type="entry name" value="PRK06131.1"/>
    <property type="match status" value="1"/>
</dbReference>
<comment type="similarity">
    <text evidence="1">Belongs to the IlvD/Edd family.</text>
</comment>
<dbReference type="SUPFAM" id="SSF52016">
    <property type="entry name" value="LeuD/IlvD-like"/>
    <property type="match status" value="1"/>
</dbReference>
<evidence type="ECO:0000256" key="5">
    <source>
        <dbReference type="ARBA" id="ARBA00023239"/>
    </source>
</evidence>
<gene>
    <name evidence="8" type="ORF">DFR52_10541</name>
</gene>
<keyword evidence="2" id="KW-0479">Metal-binding</keyword>
<accession>A0A317PGB2</accession>
<feature type="domain" description="Dihydroxy-acid/6-phosphogluconate dehydratase N-terminal" evidence="6">
    <location>
        <begin position="77"/>
        <end position="388"/>
    </location>
</feature>
<dbReference type="Proteomes" id="UP000246352">
    <property type="component" value="Unassembled WGS sequence"/>
</dbReference>
<keyword evidence="4" id="KW-0411">Iron-sulfur</keyword>
<dbReference type="PANTHER" id="PTHR43183">
    <property type="entry name" value="HYPOTHETICAL DIHYDROXYACID DEHYDRATASE (EUROFUNG)-RELATED"/>
    <property type="match status" value="1"/>
</dbReference>
<dbReference type="GO" id="GO:0051536">
    <property type="term" value="F:iron-sulfur cluster binding"/>
    <property type="evidence" value="ECO:0007669"/>
    <property type="project" value="UniProtKB-KW"/>
</dbReference>
<dbReference type="Pfam" id="PF00920">
    <property type="entry name" value="ILVD_EDD_N"/>
    <property type="match status" value="1"/>
</dbReference>
<dbReference type="PANTHER" id="PTHR43183:SF2">
    <property type="entry name" value="DIHYDROXY-ACID DEHYDRATASE"/>
    <property type="match status" value="1"/>
</dbReference>
<dbReference type="GO" id="GO:0046872">
    <property type="term" value="F:metal ion binding"/>
    <property type="evidence" value="ECO:0007669"/>
    <property type="project" value="UniProtKB-KW"/>
</dbReference>
<organism evidence="8 9">
    <name type="scientific">Hoeflea marina</name>
    <dbReference type="NCBI Taxonomy" id="274592"/>
    <lineage>
        <taxon>Bacteria</taxon>
        <taxon>Pseudomonadati</taxon>
        <taxon>Pseudomonadota</taxon>
        <taxon>Alphaproteobacteria</taxon>
        <taxon>Hyphomicrobiales</taxon>
        <taxon>Rhizobiaceae</taxon>
        <taxon>Hoeflea</taxon>
    </lineage>
</organism>
<evidence type="ECO:0000256" key="3">
    <source>
        <dbReference type="ARBA" id="ARBA00023004"/>
    </source>
</evidence>
<dbReference type="GO" id="GO:0016836">
    <property type="term" value="F:hydro-lyase activity"/>
    <property type="evidence" value="ECO:0007669"/>
    <property type="project" value="UniProtKB-ARBA"/>
</dbReference>
<keyword evidence="9" id="KW-1185">Reference proteome</keyword>
<evidence type="ECO:0000313" key="9">
    <source>
        <dbReference type="Proteomes" id="UP000246352"/>
    </source>
</evidence>
<protein>
    <submittedName>
        <fullName evidence="8">Dihydroxy-acid dehydratase</fullName>
    </submittedName>
</protein>
<feature type="domain" description="Dihydroxy-acid/6-phosphogluconate dehydratase C-terminal" evidence="7">
    <location>
        <begin position="399"/>
        <end position="593"/>
    </location>
</feature>
<dbReference type="Gene3D" id="3.50.30.80">
    <property type="entry name" value="IlvD/EDD C-terminal domain-like"/>
    <property type="match status" value="1"/>
</dbReference>
<dbReference type="EMBL" id="QGTR01000005">
    <property type="protein sequence ID" value="PWV98064.1"/>
    <property type="molecule type" value="Genomic_DNA"/>
</dbReference>
<reference evidence="8 9" key="1">
    <citation type="submission" date="2018-05" db="EMBL/GenBank/DDBJ databases">
        <title>Genomic Encyclopedia of Type Strains, Phase IV (KMG-IV): sequencing the most valuable type-strain genomes for metagenomic binning, comparative biology and taxonomic classification.</title>
        <authorList>
            <person name="Goeker M."/>
        </authorList>
    </citation>
    <scope>NUCLEOTIDE SEQUENCE [LARGE SCALE GENOMIC DNA]</scope>
    <source>
        <strain evidence="8 9">DSM 16791</strain>
    </source>
</reference>
<dbReference type="NCBIfam" id="NF009559">
    <property type="entry name" value="PRK13016.1"/>
    <property type="match status" value="1"/>
</dbReference>
<dbReference type="NCBIfam" id="NF009560">
    <property type="entry name" value="PRK13017.1"/>
    <property type="match status" value="1"/>
</dbReference>
<evidence type="ECO:0000313" key="8">
    <source>
        <dbReference type="EMBL" id="PWV98064.1"/>
    </source>
</evidence>
<evidence type="ECO:0000256" key="4">
    <source>
        <dbReference type="ARBA" id="ARBA00023014"/>
    </source>
</evidence>
<proteinExistence type="inferred from homology"/>
<evidence type="ECO:0000259" key="6">
    <source>
        <dbReference type="Pfam" id="PF00920"/>
    </source>
</evidence>
<dbReference type="InterPro" id="IPR052352">
    <property type="entry name" value="Sugar_Degrad_Dehydratases"/>
</dbReference>
<comment type="caution">
    <text evidence="8">The sequence shown here is derived from an EMBL/GenBank/DDBJ whole genome shotgun (WGS) entry which is preliminary data.</text>
</comment>
<dbReference type="InterPro" id="IPR000581">
    <property type="entry name" value="ILV_EDD_N"/>
</dbReference>
<dbReference type="InterPro" id="IPR037237">
    <property type="entry name" value="IlvD/EDD_N"/>
</dbReference>
<evidence type="ECO:0000259" key="7">
    <source>
        <dbReference type="Pfam" id="PF24877"/>
    </source>
</evidence>
<keyword evidence="3" id="KW-0408">Iron</keyword>